<dbReference type="AlphaFoldDB" id="A0A1H9Q2G4"/>
<evidence type="ECO:0000313" key="9">
    <source>
        <dbReference type="Proteomes" id="UP000199318"/>
    </source>
</evidence>
<dbReference type="InterPro" id="IPR027275">
    <property type="entry name" value="PRC-brl_dom"/>
</dbReference>
<feature type="domain" description="PRC-barrel" evidence="7">
    <location>
        <begin position="99"/>
        <end position="173"/>
    </location>
</feature>
<accession>A0A1H9Q2G4</accession>
<dbReference type="NCBIfam" id="TIGR02273">
    <property type="entry name" value="16S_RimM"/>
    <property type="match status" value="1"/>
</dbReference>
<dbReference type="PANTHER" id="PTHR33692">
    <property type="entry name" value="RIBOSOME MATURATION FACTOR RIMM"/>
    <property type="match status" value="1"/>
</dbReference>
<keyword evidence="2 5" id="KW-0690">Ribosome biogenesis</keyword>
<dbReference type="PANTHER" id="PTHR33692:SF1">
    <property type="entry name" value="RIBOSOME MATURATION FACTOR RIMM"/>
    <property type="match status" value="1"/>
</dbReference>
<dbReference type="InterPro" id="IPR011033">
    <property type="entry name" value="PRC_barrel-like_sf"/>
</dbReference>
<dbReference type="InterPro" id="IPR002676">
    <property type="entry name" value="RimM_N"/>
</dbReference>
<dbReference type="GO" id="GO:0005840">
    <property type="term" value="C:ribosome"/>
    <property type="evidence" value="ECO:0007669"/>
    <property type="project" value="InterPro"/>
</dbReference>
<protein>
    <recommendedName>
        <fullName evidence="5">Ribosome maturation factor RimM</fullName>
    </recommendedName>
</protein>
<evidence type="ECO:0000256" key="1">
    <source>
        <dbReference type="ARBA" id="ARBA00022490"/>
    </source>
</evidence>
<comment type="function">
    <text evidence="5">An accessory protein needed during the final step in the assembly of 30S ribosomal subunit, possibly for assembly of the head region. Essential for efficient processing of 16S rRNA. May be needed both before and after RbfA during the maturation of 16S rRNA. It has affinity for free ribosomal 30S subunits but not for 70S ribosomes.</text>
</comment>
<dbReference type="GO" id="GO:0006364">
    <property type="term" value="P:rRNA processing"/>
    <property type="evidence" value="ECO:0007669"/>
    <property type="project" value="UniProtKB-UniRule"/>
</dbReference>
<dbReference type="SUPFAM" id="SSF50447">
    <property type="entry name" value="Translation proteins"/>
    <property type="match status" value="1"/>
</dbReference>
<organism evidence="8 9">
    <name type="scientific">Salisediminibacterium halotolerans</name>
    <dbReference type="NCBI Taxonomy" id="517425"/>
    <lineage>
        <taxon>Bacteria</taxon>
        <taxon>Bacillati</taxon>
        <taxon>Bacillota</taxon>
        <taxon>Bacilli</taxon>
        <taxon>Bacillales</taxon>
        <taxon>Bacillaceae</taxon>
        <taxon>Salisediminibacterium</taxon>
    </lineage>
</organism>
<comment type="similarity">
    <text evidence="5">Belongs to the RimM family.</text>
</comment>
<comment type="caution">
    <text evidence="8">The sequence shown here is derived from an EMBL/GenBank/DDBJ whole genome shotgun (WGS) entry which is preliminary data.</text>
</comment>
<name>A0A1H9Q2G4_9BACI</name>
<dbReference type="Pfam" id="PF01782">
    <property type="entry name" value="RimM"/>
    <property type="match status" value="1"/>
</dbReference>
<dbReference type="InterPro" id="IPR036976">
    <property type="entry name" value="RimM_N_sf"/>
</dbReference>
<dbReference type="Gene3D" id="2.40.30.60">
    <property type="entry name" value="RimM"/>
    <property type="match status" value="1"/>
</dbReference>
<dbReference type="InterPro" id="IPR011961">
    <property type="entry name" value="RimM"/>
</dbReference>
<dbReference type="HAMAP" id="MF_00014">
    <property type="entry name" value="Ribosome_mat_RimM"/>
    <property type="match status" value="1"/>
</dbReference>
<feature type="domain" description="RimM N-terminal" evidence="6">
    <location>
        <begin position="7"/>
        <end position="89"/>
    </location>
</feature>
<sequence>MSDWLNVGKIVNTHGIHGEVRLIANTDFPNERFAPGVRLSILNRDGSRTPVTVSSWRTHKQFDLLTFEEIQDVNEAERFKDSDLQIDASQLGDDELESNEYYFRDIIGLHVVSEDGEDIGTITEILTPGANDVWAVKQAKSGKEILIPYISDVVKHVDLEQGQVVIHLMEGLLDE</sequence>
<dbReference type="Pfam" id="PF05239">
    <property type="entry name" value="PRC"/>
    <property type="match status" value="1"/>
</dbReference>
<comment type="domain">
    <text evidence="5">The PRC barrel domain binds ribosomal protein uS19.</text>
</comment>
<dbReference type="InterPro" id="IPR009000">
    <property type="entry name" value="Transl_B-barrel_sf"/>
</dbReference>
<keyword evidence="9" id="KW-1185">Reference proteome</keyword>
<keyword evidence="3 5" id="KW-0698">rRNA processing</keyword>
<comment type="subcellular location">
    <subcellularLocation>
        <location evidence="5">Cytoplasm</location>
    </subcellularLocation>
</comment>
<dbReference type="RefSeq" id="WP_093071777.1">
    <property type="nucleotide sequence ID" value="NZ_FOGV01000002.1"/>
</dbReference>
<keyword evidence="1 5" id="KW-0963">Cytoplasm</keyword>
<keyword evidence="4 5" id="KW-0143">Chaperone</keyword>
<evidence type="ECO:0000259" key="6">
    <source>
        <dbReference type="Pfam" id="PF01782"/>
    </source>
</evidence>
<dbReference type="Gene3D" id="2.30.30.240">
    <property type="entry name" value="PRC-barrel domain"/>
    <property type="match status" value="1"/>
</dbReference>
<dbReference type="OrthoDB" id="9810331at2"/>
<comment type="subunit">
    <text evidence="5">Binds ribosomal protein uS19.</text>
</comment>
<gene>
    <name evidence="5" type="primary">rimM</name>
    <name evidence="8" type="ORF">SAMN05444126_102106</name>
</gene>
<dbReference type="GO" id="GO:0043022">
    <property type="term" value="F:ribosome binding"/>
    <property type="evidence" value="ECO:0007669"/>
    <property type="project" value="InterPro"/>
</dbReference>
<evidence type="ECO:0000313" key="8">
    <source>
        <dbReference type="EMBL" id="SER54063.1"/>
    </source>
</evidence>
<dbReference type="EMBL" id="FOGV01000002">
    <property type="protein sequence ID" value="SER54063.1"/>
    <property type="molecule type" value="Genomic_DNA"/>
</dbReference>
<evidence type="ECO:0000256" key="2">
    <source>
        <dbReference type="ARBA" id="ARBA00022517"/>
    </source>
</evidence>
<dbReference type="SUPFAM" id="SSF50346">
    <property type="entry name" value="PRC-barrel domain"/>
    <property type="match status" value="1"/>
</dbReference>
<dbReference type="GO" id="GO:0042274">
    <property type="term" value="P:ribosomal small subunit biogenesis"/>
    <property type="evidence" value="ECO:0007669"/>
    <property type="project" value="UniProtKB-UniRule"/>
</dbReference>
<dbReference type="GO" id="GO:0005737">
    <property type="term" value="C:cytoplasm"/>
    <property type="evidence" value="ECO:0007669"/>
    <property type="project" value="UniProtKB-SubCell"/>
</dbReference>
<dbReference type="Proteomes" id="UP000199318">
    <property type="component" value="Unassembled WGS sequence"/>
</dbReference>
<reference evidence="9" key="1">
    <citation type="submission" date="2016-10" db="EMBL/GenBank/DDBJ databases">
        <authorList>
            <person name="de Groot N.N."/>
        </authorList>
    </citation>
    <scope>NUCLEOTIDE SEQUENCE [LARGE SCALE GENOMIC DNA]</scope>
    <source>
        <strain evidence="9">10nlg</strain>
    </source>
</reference>
<evidence type="ECO:0000259" key="7">
    <source>
        <dbReference type="Pfam" id="PF05239"/>
    </source>
</evidence>
<dbReference type="STRING" id="1464123.SAMN05444126_102106"/>
<evidence type="ECO:0000256" key="3">
    <source>
        <dbReference type="ARBA" id="ARBA00022552"/>
    </source>
</evidence>
<evidence type="ECO:0000256" key="4">
    <source>
        <dbReference type="ARBA" id="ARBA00023186"/>
    </source>
</evidence>
<evidence type="ECO:0000256" key="5">
    <source>
        <dbReference type="HAMAP-Rule" id="MF_00014"/>
    </source>
</evidence>
<proteinExistence type="inferred from homology"/>